<dbReference type="EMBL" id="NKXS01007378">
    <property type="protein sequence ID" value="PIM99762.1"/>
    <property type="molecule type" value="Genomic_DNA"/>
</dbReference>
<organism evidence="1 2">
    <name type="scientific">Handroanthus impetiginosus</name>
    <dbReference type="NCBI Taxonomy" id="429701"/>
    <lineage>
        <taxon>Eukaryota</taxon>
        <taxon>Viridiplantae</taxon>
        <taxon>Streptophyta</taxon>
        <taxon>Embryophyta</taxon>
        <taxon>Tracheophyta</taxon>
        <taxon>Spermatophyta</taxon>
        <taxon>Magnoliopsida</taxon>
        <taxon>eudicotyledons</taxon>
        <taxon>Gunneridae</taxon>
        <taxon>Pentapetalae</taxon>
        <taxon>asterids</taxon>
        <taxon>lamiids</taxon>
        <taxon>Lamiales</taxon>
        <taxon>Bignoniaceae</taxon>
        <taxon>Crescentiina</taxon>
        <taxon>Tabebuia alliance</taxon>
        <taxon>Handroanthus</taxon>
    </lineage>
</organism>
<reference evidence="2" key="1">
    <citation type="journal article" date="2018" name="Gigascience">
        <title>Genome assembly of the Pink Ipe (Handroanthus impetiginosus, Bignoniaceae), a highly valued, ecologically keystone Neotropical timber forest tree.</title>
        <authorList>
            <person name="Silva-Junior O.B."/>
            <person name="Grattapaglia D."/>
            <person name="Novaes E."/>
            <person name="Collevatti R.G."/>
        </authorList>
    </citation>
    <scope>NUCLEOTIDE SEQUENCE [LARGE SCALE GENOMIC DNA]</scope>
    <source>
        <strain evidence="2">cv. UFG-1</strain>
    </source>
</reference>
<name>A0A2G9G372_9LAMI</name>
<dbReference type="Proteomes" id="UP000231279">
    <property type="component" value="Unassembled WGS sequence"/>
</dbReference>
<dbReference type="PANTHER" id="PTHR48258:SF4">
    <property type="entry name" value="DUF4216 DOMAIN-CONTAINING PROTEIN"/>
    <property type="match status" value="1"/>
</dbReference>
<proteinExistence type="predicted"/>
<gene>
    <name evidence="1" type="ORF">CDL12_27738</name>
</gene>
<accession>A0A2G9G372</accession>
<evidence type="ECO:0000313" key="1">
    <source>
        <dbReference type="EMBL" id="PIM99762.1"/>
    </source>
</evidence>
<evidence type="ECO:0008006" key="3">
    <source>
        <dbReference type="Google" id="ProtNLM"/>
    </source>
</evidence>
<dbReference type="PANTHER" id="PTHR48258">
    <property type="entry name" value="DUF4218 DOMAIN-CONTAINING PROTEIN-RELATED"/>
    <property type="match status" value="1"/>
</dbReference>
<sequence length="84" mass="10170">MVNGYRFHTRDYGQYKATVNSRVCCRGNLYDDNELDYYRFTEEIMELVYVDQGNNVFILCCYWFDPVSGIRYDDQYKLIDIYQA</sequence>
<protein>
    <recommendedName>
        <fullName evidence="3">DUF4216 domain-containing protein</fullName>
    </recommendedName>
</protein>
<dbReference type="AlphaFoldDB" id="A0A2G9G372"/>
<dbReference type="OrthoDB" id="912978at2759"/>
<comment type="caution">
    <text evidence="1">The sequence shown here is derived from an EMBL/GenBank/DDBJ whole genome shotgun (WGS) entry which is preliminary data.</text>
</comment>
<evidence type="ECO:0000313" key="2">
    <source>
        <dbReference type="Proteomes" id="UP000231279"/>
    </source>
</evidence>
<keyword evidence="2" id="KW-1185">Reference proteome</keyword>
<dbReference type="STRING" id="429701.A0A2G9G372"/>